<feature type="domain" description="Endonuclease GajA/Old nuclease/RecF-like AAA" evidence="1">
    <location>
        <begin position="5"/>
        <end position="223"/>
    </location>
</feature>
<dbReference type="EMBL" id="CP042161">
    <property type="protein sequence ID" value="QDS36205.1"/>
    <property type="molecule type" value="Genomic_DNA"/>
</dbReference>
<evidence type="ECO:0000259" key="1">
    <source>
        <dbReference type="Pfam" id="PF13175"/>
    </source>
</evidence>
<feature type="domain" description="OLD protein-like TOPRIM" evidence="2">
    <location>
        <begin position="433"/>
        <end position="496"/>
    </location>
</feature>
<dbReference type="InterPro" id="IPR027417">
    <property type="entry name" value="P-loop_NTPase"/>
</dbReference>
<dbReference type="SUPFAM" id="SSF52540">
    <property type="entry name" value="P-loop containing nucleoside triphosphate hydrolases"/>
    <property type="match status" value="1"/>
</dbReference>
<dbReference type="Gene3D" id="3.40.50.300">
    <property type="entry name" value="P-loop containing nucleotide triphosphate hydrolases"/>
    <property type="match status" value="1"/>
</dbReference>
<name>A0A517IBF5_BREBE</name>
<dbReference type="CDD" id="cd01026">
    <property type="entry name" value="TOPRIM_OLD"/>
    <property type="match status" value="1"/>
</dbReference>
<dbReference type="Proteomes" id="UP000317713">
    <property type="component" value="Chromosome"/>
</dbReference>
<accession>A0A517IBF5</accession>
<dbReference type="PANTHER" id="PTHR43581">
    <property type="entry name" value="ATP/GTP PHOSPHATASE"/>
    <property type="match status" value="1"/>
</dbReference>
<sequence>MRAPYISRVKIKNYRNFKEVDVNLSDKQVIIGENNVGKTNFIRAIQLILDPQFSDEDRYLDETDFHDGLVSPMENGEEIEVIIEIKSFTHIKNILCQISGATISADSETLRITYRYYPIKDDEGKIVDYDYIIFKGENEAERFGPSDRRYLNLKVIKPIRDVDSEMKNFKKSPLNSLLEQYDIDKKDLELIAAKLNDQSDEVLSFDEIRDLETRINNRFTKLINVDASSNINLKTNEVNPNRILNTLKLVLGARSVSETSLGLTNILYISLVILSIEDNTVPSLLKKVRLEELRVNDTYEILEKCYSLMASGNYRLIDDLDEKLFEELYMFLESGDTSSKGVTILAIEEPEAHLHPSLQRIVYKDLFSRSSYSVLMTTHSTHITSVAPIESIVHLFKKNNETNVCSTANLGLTPDEYADLSRYIDAKRGEIYFGKGIILVEGIAEEYLIPEFSNKINFPLDYNGIIVCNINSTNFNPYIKFLNALNIPFVVVTDGDFYEVIDGERKFHKMYDKGSSNPYGILGLEIIRDTLIEIGIIISEELPIGLKNQMKFFRDKGYYMGVYTLEVEIMKSAKNQQAKDIICNCFDQLTSGGSKQKENFKNELNSGDYWACLRKIESSNNGIGKGRFAQRFTSLCTDQHIPIYIRKAIEYISSKVNERTNE</sequence>
<evidence type="ECO:0000313" key="3">
    <source>
        <dbReference type="EMBL" id="QDS36205.1"/>
    </source>
</evidence>
<protein>
    <submittedName>
        <fullName evidence="3">AAA family ATPase</fullName>
    </submittedName>
</protein>
<proteinExistence type="predicted"/>
<reference evidence="3 4" key="1">
    <citation type="submission" date="2019-07" db="EMBL/GenBank/DDBJ databases">
        <title>Characterization of Brevibacillus brevis HK544, as a potential biocontrol agent.</title>
        <authorList>
            <person name="Kim H."/>
        </authorList>
    </citation>
    <scope>NUCLEOTIDE SEQUENCE [LARGE SCALE GENOMIC DNA]</scope>
    <source>
        <strain evidence="3 4">HK544</strain>
    </source>
</reference>
<dbReference type="AlphaFoldDB" id="A0A517IBF5"/>
<feature type="domain" description="Endonuclease GajA/Old nuclease/RecF-like AAA" evidence="1">
    <location>
        <begin position="336"/>
        <end position="383"/>
    </location>
</feature>
<dbReference type="InterPro" id="IPR034139">
    <property type="entry name" value="TOPRIM_OLD"/>
</dbReference>
<dbReference type="InterPro" id="IPR051396">
    <property type="entry name" value="Bact_Antivir_Def_Nuclease"/>
</dbReference>
<organism evidence="3 4">
    <name type="scientific">Brevibacillus brevis</name>
    <name type="common">Bacillus brevis</name>
    <dbReference type="NCBI Taxonomy" id="1393"/>
    <lineage>
        <taxon>Bacteria</taxon>
        <taxon>Bacillati</taxon>
        <taxon>Bacillota</taxon>
        <taxon>Bacilli</taxon>
        <taxon>Bacillales</taxon>
        <taxon>Paenibacillaceae</taxon>
        <taxon>Brevibacillus</taxon>
    </lineage>
</organism>
<evidence type="ECO:0000313" key="4">
    <source>
        <dbReference type="Proteomes" id="UP000317713"/>
    </source>
</evidence>
<dbReference type="Pfam" id="PF13175">
    <property type="entry name" value="AAA_15"/>
    <property type="match status" value="2"/>
</dbReference>
<dbReference type="InterPro" id="IPR041685">
    <property type="entry name" value="AAA_GajA/Old/RecF-like"/>
</dbReference>
<dbReference type="Pfam" id="PF20469">
    <property type="entry name" value="OLD-like_TOPRIM"/>
    <property type="match status" value="1"/>
</dbReference>
<dbReference type="RefSeq" id="WP_144617790.1">
    <property type="nucleotide sequence ID" value="NZ_CP042161.1"/>
</dbReference>
<dbReference type="PANTHER" id="PTHR43581:SF4">
    <property type="entry name" value="ATP_GTP PHOSPHATASE"/>
    <property type="match status" value="1"/>
</dbReference>
<evidence type="ECO:0000259" key="2">
    <source>
        <dbReference type="Pfam" id="PF20469"/>
    </source>
</evidence>
<gene>
    <name evidence="3" type="ORF">FPS98_20535</name>
</gene>